<evidence type="ECO:0000256" key="2">
    <source>
        <dbReference type="SAM" id="SignalP"/>
    </source>
</evidence>
<evidence type="ECO:0000313" key="4">
    <source>
        <dbReference type="EMBL" id="EEC97341.1"/>
    </source>
</evidence>
<dbReference type="InterPro" id="IPR027385">
    <property type="entry name" value="Beta-barrel_OMP"/>
</dbReference>
<name>B7B8A8_9BACT</name>
<dbReference type="HOGENOM" id="CLU_111119_1_0_10"/>
<dbReference type="Gene3D" id="2.40.160.20">
    <property type="match status" value="1"/>
</dbReference>
<proteinExistence type="predicted"/>
<feature type="domain" description="Outer membrane protein beta-barrel" evidence="3">
    <location>
        <begin position="22"/>
        <end position="172"/>
    </location>
</feature>
<evidence type="ECO:0000256" key="1">
    <source>
        <dbReference type="ARBA" id="ARBA00022729"/>
    </source>
</evidence>
<dbReference type="Proteomes" id="UP000005510">
    <property type="component" value="Unassembled WGS sequence"/>
</dbReference>
<reference evidence="4 5" key="1">
    <citation type="submission" date="2008-10" db="EMBL/GenBank/DDBJ databases">
        <title>Draft genome sequence of Parabacteroides johnsonii (DSM 18315).</title>
        <authorList>
            <person name="Sudarsanam P."/>
            <person name="Ley R."/>
            <person name="Guruge J."/>
            <person name="Turnbaugh P.J."/>
            <person name="Mahowald M."/>
            <person name="Liep D."/>
            <person name="Gordon J."/>
        </authorList>
    </citation>
    <scope>NUCLEOTIDE SEQUENCE [LARGE SCALE GENOMIC DNA]</scope>
    <source>
        <strain evidence="4 5">DSM 18315</strain>
    </source>
</reference>
<organism evidence="4 5">
    <name type="scientific">Parabacteroides johnsonii DSM 18315</name>
    <dbReference type="NCBI Taxonomy" id="537006"/>
    <lineage>
        <taxon>Bacteria</taxon>
        <taxon>Pseudomonadati</taxon>
        <taxon>Bacteroidota</taxon>
        <taxon>Bacteroidia</taxon>
        <taxon>Bacteroidales</taxon>
        <taxon>Tannerellaceae</taxon>
        <taxon>Parabacteroides</taxon>
    </lineage>
</organism>
<feature type="signal peptide" evidence="2">
    <location>
        <begin position="1"/>
        <end position="31"/>
    </location>
</feature>
<evidence type="ECO:0000259" key="3">
    <source>
        <dbReference type="Pfam" id="PF13505"/>
    </source>
</evidence>
<gene>
    <name evidence="4" type="ORF">PRABACTJOHN_01258</name>
</gene>
<evidence type="ECO:0000313" key="5">
    <source>
        <dbReference type="Proteomes" id="UP000005510"/>
    </source>
</evidence>
<dbReference type="EMBL" id="ABYH01000105">
    <property type="protein sequence ID" value="EEC97341.1"/>
    <property type="molecule type" value="Genomic_DNA"/>
</dbReference>
<sequence length="172" mass="18973">MAIDIVVLNKKSMKKLIVMLMLTLFSIGAYAQTQQGQSSFGFNLGYNFNDIGNATIGIDYRYCVTDAFRLTPSITHFVKNDGLNAWAIDMNAHYVFKLSEMFGFYPLAGLSLSFWKASVGNFSVNETRFGANIGLGGEVYATDRISVGLEAKYNIIKDLDAAALAVRVGYNF</sequence>
<dbReference type="InterPro" id="IPR011250">
    <property type="entry name" value="OMP/PagP_B-barrel"/>
</dbReference>
<dbReference type="STRING" id="537006.PRABACTJOHN_01258"/>
<keyword evidence="1 2" id="KW-0732">Signal</keyword>
<protein>
    <recommendedName>
        <fullName evidence="3">Outer membrane protein beta-barrel domain-containing protein</fullName>
    </recommendedName>
</protein>
<dbReference type="Pfam" id="PF13505">
    <property type="entry name" value="OMP_b-brl"/>
    <property type="match status" value="1"/>
</dbReference>
<dbReference type="AlphaFoldDB" id="B7B8A8"/>
<accession>B7B8A8</accession>
<reference evidence="4 5" key="2">
    <citation type="submission" date="2008-10" db="EMBL/GenBank/DDBJ databases">
        <authorList>
            <person name="Fulton L."/>
            <person name="Clifton S."/>
            <person name="Fulton B."/>
            <person name="Xu J."/>
            <person name="Minx P."/>
            <person name="Pepin K.H."/>
            <person name="Johnson M."/>
            <person name="Bhonagiri V."/>
            <person name="Nash W.E."/>
            <person name="Mardis E.R."/>
            <person name="Wilson R.K."/>
        </authorList>
    </citation>
    <scope>NUCLEOTIDE SEQUENCE [LARGE SCALE GENOMIC DNA]</scope>
    <source>
        <strain evidence="4 5">DSM 18315</strain>
    </source>
</reference>
<feature type="chain" id="PRO_5002851415" description="Outer membrane protein beta-barrel domain-containing protein" evidence="2">
    <location>
        <begin position="32"/>
        <end position="172"/>
    </location>
</feature>
<dbReference type="SUPFAM" id="SSF56925">
    <property type="entry name" value="OMPA-like"/>
    <property type="match status" value="1"/>
</dbReference>
<comment type="caution">
    <text evidence="4">The sequence shown here is derived from an EMBL/GenBank/DDBJ whole genome shotgun (WGS) entry which is preliminary data.</text>
</comment>